<dbReference type="OrthoDB" id="668540at2759"/>
<feature type="region of interest" description="Disordered" evidence="6">
    <location>
        <begin position="1"/>
        <end position="30"/>
    </location>
</feature>
<evidence type="ECO:0000256" key="6">
    <source>
        <dbReference type="SAM" id="MobiDB-lite"/>
    </source>
</evidence>
<feature type="repeat" description="Pumilio" evidence="5">
    <location>
        <begin position="566"/>
        <end position="601"/>
    </location>
</feature>
<keyword evidence="3" id="KW-0677">Repeat</keyword>
<feature type="repeat" description="Pumilio" evidence="5">
    <location>
        <begin position="602"/>
        <end position="637"/>
    </location>
</feature>
<dbReference type="GO" id="GO:0035196">
    <property type="term" value="P:miRNA processing"/>
    <property type="evidence" value="ECO:0007669"/>
    <property type="project" value="TreeGrafter"/>
</dbReference>
<dbReference type="Proteomes" id="UP000001307">
    <property type="component" value="Unassembled WGS sequence"/>
</dbReference>
<feature type="compositionally biased region" description="Polar residues" evidence="6">
    <location>
        <begin position="1"/>
        <end position="11"/>
    </location>
</feature>
<gene>
    <name evidence="8" type="ORF">GSOID_T00017801001</name>
</gene>
<dbReference type="GO" id="GO:0043488">
    <property type="term" value="P:regulation of mRNA stability"/>
    <property type="evidence" value="ECO:0007669"/>
    <property type="project" value="TreeGrafter"/>
</dbReference>
<accession>E4X3G0</accession>
<dbReference type="FunFam" id="1.25.10.10:FF:000004">
    <property type="entry name" value="Pumilio homolog 1 isoform 2"/>
    <property type="match status" value="1"/>
</dbReference>
<protein>
    <recommendedName>
        <fullName evidence="7">PUM-HD domain-containing protein</fullName>
    </recommendedName>
</protein>
<feature type="repeat" description="Pumilio" evidence="5">
    <location>
        <begin position="530"/>
        <end position="565"/>
    </location>
</feature>
<comment type="subcellular location">
    <subcellularLocation>
        <location evidence="1">Cytoplasm</location>
    </subcellularLocation>
</comment>
<dbReference type="InterPro" id="IPR001313">
    <property type="entry name" value="Pumilio_RNA-bd_rpt"/>
</dbReference>
<evidence type="ECO:0000259" key="7">
    <source>
        <dbReference type="PROSITE" id="PS50303"/>
    </source>
</evidence>
<dbReference type="InterPro" id="IPR011989">
    <property type="entry name" value="ARM-like"/>
</dbReference>
<dbReference type="InterPro" id="IPR033712">
    <property type="entry name" value="Pumilio_RNA-bd"/>
</dbReference>
<evidence type="ECO:0000256" key="2">
    <source>
        <dbReference type="ARBA" id="ARBA00022490"/>
    </source>
</evidence>
<name>E4X3G0_OIKDI</name>
<evidence type="ECO:0000256" key="1">
    <source>
        <dbReference type="ARBA" id="ARBA00004496"/>
    </source>
</evidence>
<dbReference type="Pfam" id="PF00806">
    <property type="entry name" value="PUF"/>
    <property type="match status" value="8"/>
</dbReference>
<dbReference type="AlphaFoldDB" id="E4X3G0"/>
<dbReference type="CDD" id="cd07920">
    <property type="entry name" value="Pumilio"/>
    <property type="match status" value="1"/>
</dbReference>
<reference evidence="8" key="1">
    <citation type="journal article" date="2010" name="Science">
        <title>Plasticity of animal genome architecture unmasked by rapid evolution of a pelagic tunicate.</title>
        <authorList>
            <person name="Denoeud F."/>
            <person name="Henriet S."/>
            <person name="Mungpakdee S."/>
            <person name="Aury J.M."/>
            <person name="Da Silva C."/>
            <person name="Brinkmann H."/>
            <person name="Mikhaleva J."/>
            <person name="Olsen L.C."/>
            <person name="Jubin C."/>
            <person name="Canestro C."/>
            <person name="Bouquet J.M."/>
            <person name="Danks G."/>
            <person name="Poulain J."/>
            <person name="Campsteijn C."/>
            <person name="Adamski M."/>
            <person name="Cross I."/>
            <person name="Yadetie F."/>
            <person name="Muffato M."/>
            <person name="Louis A."/>
            <person name="Butcher S."/>
            <person name="Tsagkogeorga G."/>
            <person name="Konrad A."/>
            <person name="Singh S."/>
            <person name="Jensen M.F."/>
            <person name="Cong E.H."/>
            <person name="Eikeseth-Otteraa H."/>
            <person name="Noel B."/>
            <person name="Anthouard V."/>
            <person name="Porcel B.M."/>
            <person name="Kachouri-Lafond R."/>
            <person name="Nishino A."/>
            <person name="Ugolini M."/>
            <person name="Chourrout P."/>
            <person name="Nishida H."/>
            <person name="Aasland R."/>
            <person name="Huzurbazar S."/>
            <person name="Westhof E."/>
            <person name="Delsuc F."/>
            <person name="Lehrach H."/>
            <person name="Reinhardt R."/>
            <person name="Weissenbach J."/>
            <person name="Roy S.W."/>
            <person name="Artiguenave F."/>
            <person name="Postlethwait J.H."/>
            <person name="Manak J.R."/>
            <person name="Thompson E.M."/>
            <person name="Jaillon O."/>
            <person name="Du Pasquier L."/>
            <person name="Boudinot P."/>
            <person name="Liberles D.A."/>
            <person name="Volff J.N."/>
            <person name="Philippe H."/>
            <person name="Lenhard B."/>
            <person name="Roest Crollius H."/>
            <person name="Wincker P."/>
            <person name="Chourrout D."/>
        </authorList>
    </citation>
    <scope>NUCLEOTIDE SEQUENCE [LARGE SCALE GENOMIC DNA]</scope>
</reference>
<dbReference type="PROSITE" id="PS50303">
    <property type="entry name" value="PUM_HD"/>
    <property type="match status" value="1"/>
</dbReference>
<proteinExistence type="predicted"/>
<dbReference type="InParanoid" id="E4X3G0"/>
<dbReference type="InterPro" id="IPR016024">
    <property type="entry name" value="ARM-type_fold"/>
</dbReference>
<dbReference type="PANTHER" id="PTHR12537">
    <property type="entry name" value="RNA BINDING PROTEIN PUMILIO-RELATED"/>
    <property type="match status" value="1"/>
</dbReference>
<feature type="domain" description="PUM-HD" evidence="7">
    <location>
        <begin position="402"/>
        <end position="738"/>
    </location>
</feature>
<dbReference type="SMART" id="SM00025">
    <property type="entry name" value="Pumilio"/>
    <property type="match status" value="8"/>
</dbReference>
<keyword evidence="4" id="KW-0694">RNA-binding</keyword>
<evidence type="ECO:0000256" key="5">
    <source>
        <dbReference type="PROSITE-ProRule" id="PRU00317"/>
    </source>
</evidence>
<feature type="repeat" description="Pumilio" evidence="5">
    <location>
        <begin position="638"/>
        <end position="673"/>
    </location>
</feature>
<sequence length="750" mass="83410">MQSSVSATHPSWSAVANDGNDGSPDAFAQGLQSTASMPTGVATTTTNPDLIVPSISIDGLSKGMQNMSMDREVSEGIWSANDGTMPSSQFDSTGGRFEQHASPGNWPPPQQMQQTLGVQAGQIPSTAWANEQNPVPNNSGDNKTWALNGMDKADLWADGGLKHPEAPGLKDPNLGVQLPNPLIGQTTGAPMIQDYQQIQQLQLLQLQTAALSQQNNMLNMALYNHQFPPSSMPSMQSMPGFNQTNFGALSNPLNIASQLQNQQSLYGLNQNLNPNSQVDPRLRLMPQQNSLGTANILNPWLTPGFSLNDGNPTSPNLQSPHHVPRRDSDPRMGQYNMHMRSNSGVMYNGITSPGPDLVTPPPPIGVNTFGLGLAHGDSGRYSSNSLGFPATRSMGSFDGLSGRSRLLEDFRNNRLTNPQLRDLLNHMVEFSQDQHGSRFIQQKLERCNPSDRQLVFNEIISHSYQLIIDVFGNYVIQKFLEFGTAEQKQQIVDNIKGKVLQLSLQMYGCRVIQTALESLNQEQQMIIVNELQNSILRCVKDQNGNHVIQKIIECLPADNLEFIISAFNGQVVGLSTHAYGCRVVQRVLEHCTEEQYMPIMEEIHKNHEMLIQDQYGNYVIQHILNRGKMEDRQMILRAVMGRIVTLSQHKFASNVIEKCVTTSNRTERALLIEEVCQSPDSLFIMMKDQFANYVVQKMLDMGDSAQRQKMVQKMKPHVSNLKRFTYGKHILTKLEKIILHSQTSEIRPAS</sequence>
<dbReference type="GO" id="GO:0005829">
    <property type="term" value="C:cytosol"/>
    <property type="evidence" value="ECO:0007669"/>
    <property type="project" value="TreeGrafter"/>
</dbReference>
<feature type="region of interest" description="Disordered" evidence="6">
    <location>
        <begin position="305"/>
        <end position="331"/>
    </location>
</feature>
<keyword evidence="2" id="KW-0963">Cytoplasm</keyword>
<evidence type="ECO:0000313" key="9">
    <source>
        <dbReference type="Proteomes" id="UP000001307"/>
    </source>
</evidence>
<feature type="repeat" description="Pumilio" evidence="5">
    <location>
        <begin position="494"/>
        <end position="529"/>
    </location>
</feature>
<dbReference type="PANTHER" id="PTHR12537:SF12">
    <property type="entry name" value="MATERNAL PROTEIN PUMILIO"/>
    <property type="match status" value="1"/>
</dbReference>
<evidence type="ECO:0000313" key="8">
    <source>
        <dbReference type="EMBL" id="CBY18164.1"/>
    </source>
</evidence>
<dbReference type="Gene3D" id="1.25.10.10">
    <property type="entry name" value="Leucine-rich Repeat Variant"/>
    <property type="match status" value="1"/>
</dbReference>
<dbReference type="FunCoup" id="E4X3G0">
    <property type="interactions" value="115"/>
</dbReference>
<dbReference type="InterPro" id="IPR033133">
    <property type="entry name" value="PUM-HD"/>
</dbReference>
<feature type="compositionally biased region" description="Polar residues" evidence="6">
    <location>
        <begin position="308"/>
        <end position="319"/>
    </location>
</feature>
<dbReference type="GO" id="GO:0003730">
    <property type="term" value="F:mRNA 3'-UTR binding"/>
    <property type="evidence" value="ECO:0007669"/>
    <property type="project" value="TreeGrafter"/>
</dbReference>
<organism evidence="8">
    <name type="scientific">Oikopleura dioica</name>
    <name type="common">Tunicate</name>
    <dbReference type="NCBI Taxonomy" id="34765"/>
    <lineage>
        <taxon>Eukaryota</taxon>
        <taxon>Metazoa</taxon>
        <taxon>Chordata</taxon>
        <taxon>Tunicata</taxon>
        <taxon>Appendicularia</taxon>
        <taxon>Copelata</taxon>
        <taxon>Oikopleuridae</taxon>
        <taxon>Oikopleura</taxon>
    </lineage>
</organism>
<evidence type="ECO:0000256" key="4">
    <source>
        <dbReference type="ARBA" id="ARBA00022884"/>
    </source>
</evidence>
<feature type="repeat" description="Pumilio" evidence="5">
    <location>
        <begin position="674"/>
        <end position="712"/>
    </location>
</feature>
<evidence type="ECO:0000256" key="3">
    <source>
        <dbReference type="ARBA" id="ARBA00022737"/>
    </source>
</evidence>
<feature type="repeat" description="Pumilio" evidence="5">
    <location>
        <begin position="458"/>
        <end position="493"/>
    </location>
</feature>
<keyword evidence="9" id="KW-1185">Reference proteome</keyword>
<feature type="repeat" description="Pumilio" evidence="5">
    <location>
        <begin position="422"/>
        <end position="457"/>
    </location>
</feature>
<dbReference type="EMBL" id="FN653023">
    <property type="protein sequence ID" value="CBY18164.1"/>
    <property type="molecule type" value="Genomic_DNA"/>
</dbReference>
<dbReference type="PROSITE" id="PS50302">
    <property type="entry name" value="PUM"/>
    <property type="match status" value="8"/>
</dbReference>
<dbReference type="SUPFAM" id="SSF48371">
    <property type="entry name" value="ARM repeat"/>
    <property type="match status" value="1"/>
</dbReference>